<dbReference type="EMBL" id="WIXE01012677">
    <property type="protein sequence ID" value="KAK5975737.1"/>
    <property type="molecule type" value="Genomic_DNA"/>
</dbReference>
<accession>A0AAN8INE8</accession>
<dbReference type="AlphaFoldDB" id="A0AAN8INE8"/>
<evidence type="ECO:0000313" key="3">
    <source>
        <dbReference type="Proteomes" id="UP001331761"/>
    </source>
</evidence>
<feature type="signal peptide" evidence="1">
    <location>
        <begin position="1"/>
        <end position="19"/>
    </location>
</feature>
<dbReference type="Proteomes" id="UP001331761">
    <property type="component" value="Unassembled WGS sequence"/>
</dbReference>
<comment type="caution">
    <text evidence="2">The sequence shown here is derived from an EMBL/GenBank/DDBJ whole genome shotgun (WGS) entry which is preliminary data.</text>
</comment>
<evidence type="ECO:0000313" key="2">
    <source>
        <dbReference type="EMBL" id="KAK5975737.1"/>
    </source>
</evidence>
<proteinExistence type="predicted"/>
<reference evidence="2 3" key="1">
    <citation type="submission" date="2019-10" db="EMBL/GenBank/DDBJ databases">
        <title>Assembly and Annotation for the nematode Trichostrongylus colubriformis.</title>
        <authorList>
            <person name="Martin J."/>
        </authorList>
    </citation>
    <scope>NUCLEOTIDE SEQUENCE [LARGE SCALE GENOMIC DNA]</scope>
    <source>
        <strain evidence="2">G859</strain>
        <tissue evidence="2">Whole worm</tissue>
    </source>
</reference>
<keyword evidence="3" id="KW-1185">Reference proteome</keyword>
<keyword evidence="1" id="KW-0732">Signal</keyword>
<feature type="non-terminal residue" evidence="2">
    <location>
        <position position="179"/>
    </location>
</feature>
<organism evidence="2 3">
    <name type="scientific">Trichostrongylus colubriformis</name>
    <name type="common">Black scour worm</name>
    <dbReference type="NCBI Taxonomy" id="6319"/>
    <lineage>
        <taxon>Eukaryota</taxon>
        <taxon>Metazoa</taxon>
        <taxon>Ecdysozoa</taxon>
        <taxon>Nematoda</taxon>
        <taxon>Chromadorea</taxon>
        <taxon>Rhabditida</taxon>
        <taxon>Rhabditina</taxon>
        <taxon>Rhabditomorpha</taxon>
        <taxon>Strongyloidea</taxon>
        <taxon>Trichostrongylidae</taxon>
        <taxon>Trichostrongylus</taxon>
    </lineage>
</organism>
<sequence>MWKIFVIIVVLSGWNECLSSTISDSSPITTSPITIPATSSSPTIKVTGAPTTTLSAPTTSPTITTETDKTTLSTTVTTVPETPSKIVISDLTVQTDAANTHLSVLNITWKSNVENFTHFSYQVEIKLSDSDVKGWMRVLVTQDCCNIKYSHIGKSRTAKIRMSVIIGMENRPISEYVET</sequence>
<gene>
    <name evidence="2" type="ORF">GCK32_016872</name>
</gene>
<name>A0AAN8INE8_TRICO</name>
<evidence type="ECO:0000256" key="1">
    <source>
        <dbReference type="SAM" id="SignalP"/>
    </source>
</evidence>
<feature type="chain" id="PRO_5042920437" evidence="1">
    <location>
        <begin position="20"/>
        <end position="179"/>
    </location>
</feature>
<protein>
    <submittedName>
        <fullName evidence="2">Uncharacterized protein</fullName>
    </submittedName>
</protein>